<feature type="domain" description="DUF4097" evidence="1">
    <location>
        <begin position="134"/>
        <end position="239"/>
    </location>
</feature>
<evidence type="ECO:0000259" key="1">
    <source>
        <dbReference type="Pfam" id="PF13349"/>
    </source>
</evidence>
<organism evidence="2 3">
    <name type="scientific">Streptomyces gamaensis</name>
    <dbReference type="NCBI Taxonomy" id="1763542"/>
    <lineage>
        <taxon>Bacteria</taxon>
        <taxon>Bacillati</taxon>
        <taxon>Actinomycetota</taxon>
        <taxon>Actinomycetes</taxon>
        <taxon>Kitasatosporales</taxon>
        <taxon>Streptomycetaceae</taxon>
        <taxon>Streptomyces</taxon>
    </lineage>
</organism>
<protein>
    <submittedName>
        <fullName evidence="2">DUF4097 family beta strand repeat-containing protein</fullName>
    </submittedName>
</protein>
<keyword evidence="3" id="KW-1185">Reference proteome</keyword>
<accession>A0ABW0YZR7</accession>
<dbReference type="RefSeq" id="WP_390314983.1">
    <property type="nucleotide sequence ID" value="NZ_JBHSPB010000003.1"/>
</dbReference>
<dbReference type="Proteomes" id="UP001596083">
    <property type="component" value="Unassembled WGS sequence"/>
</dbReference>
<dbReference type="EMBL" id="JBHSPB010000003">
    <property type="protein sequence ID" value="MFC5719890.1"/>
    <property type="molecule type" value="Genomic_DNA"/>
</dbReference>
<comment type="caution">
    <text evidence="2">The sequence shown here is derived from an EMBL/GenBank/DDBJ whole genome shotgun (WGS) entry which is preliminary data.</text>
</comment>
<dbReference type="Pfam" id="PF13349">
    <property type="entry name" value="DUF4097"/>
    <property type="match status" value="1"/>
</dbReference>
<reference evidence="3" key="1">
    <citation type="journal article" date="2019" name="Int. J. Syst. Evol. Microbiol.">
        <title>The Global Catalogue of Microorganisms (GCM) 10K type strain sequencing project: providing services to taxonomists for standard genome sequencing and annotation.</title>
        <authorList>
            <consortium name="The Broad Institute Genomics Platform"/>
            <consortium name="The Broad Institute Genome Sequencing Center for Infectious Disease"/>
            <person name="Wu L."/>
            <person name="Ma J."/>
        </authorList>
    </citation>
    <scope>NUCLEOTIDE SEQUENCE [LARGE SCALE GENOMIC DNA]</scope>
    <source>
        <strain evidence="3">CGMCC 4.7304</strain>
    </source>
</reference>
<evidence type="ECO:0000313" key="3">
    <source>
        <dbReference type="Proteomes" id="UP001596083"/>
    </source>
</evidence>
<name>A0ABW0YZR7_9ACTN</name>
<dbReference type="InterPro" id="IPR025164">
    <property type="entry name" value="Toastrack_DUF4097"/>
</dbReference>
<proteinExistence type="predicted"/>
<evidence type="ECO:0000313" key="2">
    <source>
        <dbReference type="EMBL" id="MFC5719890.1"/>
    </source>
</evidence>
<sequence>MTTCTFVSQTTGPIGLALDLPAGSVRVQVLDSITTARVELRTDDSSGPAADAVNRARGRQDGETLAVAVPELPGNVMMQSVRGNRVTQSMGTFYGSVTGVTIINGRVVTGHGTGVMETVSMIEAVVSLPAGSSVEVVSTSADASVYGAVDWLEFRSVSGDLYADAARALAARTTSGDVAVGRVSESVWARSVSGDIRIAQYDGQHAQLATTSGDVTVQATSAASGLVTAHSVSGDVSVSGPGHLRVTANSISSRVRNR</sequence>
<gene>
    <name evidence="2" type="ORF">ACFP1Z_06815</name>
</gene>